<evidence type="ECO:0000313" key="2">
    <source>
        <dbReference type="Proteomes" id="UP000199699"/>
    </source>
</evidence>
<dbReference type="InterPro" id="IPR027417">
    <property type="entry name" value="P-loop_NTPase"/>
</dbReference>
<keyword evidence="2" id="KW-1185">Reference proteome</keyword>
<dbReference type="RefSeq" id="WP_217628224.1">
    <property type="nucleotide sequence ID" value="NZ_FMHT01000003.1"/>
</dbReference>
<evidence type="ECO:0000313" key="1">
    <source>
        <dbReference type="EMBL" id="SCL33042.1"/>
    </source>
</evidence>
<dbReference type="Gene3D" id="3.40.50.300">
    <property type="entry name" value="P-loop containing nucleotide triphosphate hydrolases"/>
    <property type="match status" value="1"/>
</dbReference>
<dbReference type="EMBL" id="FMHT01000003">
    <property type="protein sequence ID" value="SCL33042.1"/>
    <property type="molecule type" value="Genomic_DNA"/>
</dbReference>
<dbReference type="Proteomes" id="UP000199699">
    <property type="component" value="Unassembled WGS sequence"/>
</dbReference>
<gene>
    <name evidence="1" type="ORF">GA0070616_4620</name>
</gene>
<protein>
    <submittedName>
        <fullName evidence="1">Phage terminase-like protein, large subunit, contains N-terminal HTH domain</fullName>
    </submittedName>
</protein>
<reference evidence="1 2" key="1">
    <citation type="submission" date="2016-06" db="EMBL/GenBank/DDBJ databases">
        <authorList>
            <person name="Kjaerup R.B."/>
            <person name="Dalgaard T.S."/>
            <person name="Juul-Madsen H.R."/>
        </authorList>
    </citation>
    <scope>NUCLEOTIDE SEQUENCE [LARGE SCALE GENOMIC DNA]</scope>
    <source>
        <strain evidence="1 2">DSM 43818</strain>
    </source>
</reference>
<dbReference type="STRING" id="145857.GA0070616_4620"/>
<dbReference type="AlphaFoldDB" id="A0A1C6SUM4"/>
<accession>A0A1C6SUM4</accession>
<sequence>MIAEVARAAELEELKRLATEEARKAVAAHALTTVEAFPLDGSVKTLGWGVVEWVEGWLLQPDGDEAGEPYRLTREQLNFVLWFYAVDDRGRFVYRRAVLRRAKGWGKSPFLGALALAELCGPVRFSHWESAGRNEDPRRDFEPVGKPHPAPWIVIAGVSETQTENTMAAIRAMVEQSPLVEAEGLDIGKTRIFTPSGGKIMPVTASSSTQEGARPSFAIMDETHHWTESNGGYALARVIRRNLAKSRDGMARAIETTNAHAPGQDSVAEISYLAYLAMKEKRTRATGILYDSREAPGHIDLSDRDALMDGLAMAYGDSLWVDLERIAEEVYDPATPPEEARRFYLNQIVAAADSWLAPHEYDANLRGDLVPLKRSEPGKWRSADTVTLGFDGGRTDDSTALVAVRMSDGAAFLLGLWEKPEGPSGVGWEVNQDDVRGVVDHAFATLDVVGFFSDVAYWETDVDRWRELHGERLLVKATTKHTIAWDMRSHQGDTVRAVEALHRAFIDGEVPHDGEPRLRRHVLNARRRPNRWGVSFGKETRESPKKVDALAALLLAVMARSRVIADGVLAKRRKPTGRLLGF</sequence>
<proteinExistence type="predicted"/>
<organism evidence="1 2">
    <name type="scientific">Micromonospora nigra</name>
    <dbReference type="NCBI Taxonomy" id="145857"/>
    <lineage>
        <taxon>Bacteria</taxon>
        <taxon>Bacillati</taxon>
        <taxon>Actinomycetota</taxon>
        <taxon>Actinomycetes</taxon>
        <taxon>Micromonosporales</taxon>
        <taxon>Micromonosporaceae</taxon>
        <taxon>Micromonospora</taxon>
    </lineage>
</organism>
<name>A0A1C6SUM4_9ACTN</name>